<accession>A0A7W6JUK1</accession>
<evidence type="ECO:0000313" key="1">
    <source>
        <dbReference type="EMBL" id="MBB4099776.1"/>
    </source>
</evidence>
<dbReference type="Proteomes" id="UP000557392">
    <property type="component" value="Unassembled WGS sequence"/>
</dbReference>
<gene>
    <name evidence="1" type="ORF">GGR46_003348</name>
</gene>
<organism evidence="1 2">
    <name type="scientific">Sphingomonas kyeonggiensis</name>
    <dbReference type="NCBI Taxonomy" id="1268553"/>
    <lineage>
        <taxon>Bacteria</taxon>
        <taxon>Pseudomonadati</taxon>
        <taxon>Pseudomonadota</taxon>
        <taxon>Alphaproteobacteria</taxon>
        <taxon>Sphingomonadales</taxon>
        <taxon>Sphingomonadaceae</taxon>
        <taxon>Sphingomonas</taxon>
    </lineage>
</organism>
<name>A0A7W6JUK1_9SPHN</name>
<keyword evidence="2" id="KW-1185">Reference proteome</keyword>
<proteinExistence type="predicted"/>
<reference evidence="1 2" key="1">
    <citation type="submission" date="2020-08" db="EMBL/GenBank/DDBJ databases">
        <title>Genomic Encyclopedia of Type Strains, Phase IV (KMG-IV): sequencing the most valuable type-strain genomes for metagenomic binning, comparative biology and taxonomic classification.</title>
        <authorList>
            <person name="Goeker M."/>
        </authorList>
    </citation>
    <scope>NUCLEOTIDE SEQUENCE [LARGE SCALE GENOMIC DNA]</scope>
    <source>
        <strain evidence="1 2">DSM 101806</strain>
    </source>
</reference>
<dbReference type="EMBL" id="JACIEH010000003">
    <property type="protein sequence ID" value="MBB4099776.1"/>
    <property type="molecule type" value="Genomic_DNA"/>
</dbReference>
<sequence length="106" mass="11111">MADMTSTRRGVLGAMAVACSVSAVPAIASRRRDAASWDQFIAGMAMVDAKAVKSAHSAKAAGMRPEWLCGMTKRCSDGNVALLFDNGDAIRVFSPSGERSDSNEGK</sequence>
<dbReference type="AlphaFoldDB" id="A0A7W6JUK1"/>
<dbReference type="RefSeq" id="WP_183999141.1">
    <property type="nucleotide sequence ID" value="NZ_JACIEH010000003.1"/>
</dbReference>
<protein>
    <submittedName>
        <fullName evidence="1">Uncharacterized protein</fullName>
    </submittedName>
</protein>
<comment type="caution">
    <text evidence="1">The sequence shown here is derived from an EMBL/GenBank/DDBJ whole genome shotgun (WGS) entry which is preliminary data.</text>
</comment>
<evidence type="ECO:0000313" key="2">
    <source>
        <dbReference type="Proteomes" id="UP000557392"/>
    </source>
</evidence>